<evidence type="ECO:0000313" key="2">
    <source>
        <dbReference type="EMBL" id="KXS11899.1"/>
    </source>
</evidence>
<feature type="compositionally biased region" description="Basic and acidic residues" evidence="1">
    <location>
        <begin position="98"/>
        <end position="110"/>
    </location>
</feature>
<feature type="compositionally biased region" description="Polar residues" evidence="1">
    <location>
        <begin position="57"/>
        <end position="66"/>
    </location>
</feature>
<accession>A0A139A5I9</accession>
<protein>
    <submittedName>
        <fullName evidence="2">Uncharacterized protein</fullName>
    </submittedName>
</protein>
<dbReference type="Proteomes" id="UP000070544">
    <property type="component" value="Unassembled WGS sequence"/>
</dbReference>
<evidence type="ECO:0000313" key="3">
    <source>
        <dbReference type="Proteomes" id="UP000070544"/>
    </source>
</evidence>
<feature type="compositionally biased region" description="Basic and acidic residues" evidence="1">
    <location>
        <begin position="30"/>
        <end position="56"/>
    </location>
</feature>
<proteinExistence type="predicted"/>
<name>A0A139A5I9_GONPJ</name>
<feature type="compositionally biased region" description="Basic and acidic residues" evidence="1">
    <location>
        <begin position="124"/>
        <end position="139"/>
    </location>
</feature>
<dbReference type="AlphaFoldDB" id="A0A139A5I9"/>
<organism evidence="2 3">
    <name type="scientific">Gonapodya prolifera (strain JEL478)</name>
    <name type="common">Monoblepharis prolifera</name>
    <dbReference type="NCBI Taxonomy" id="1344416"/>
    <lineage>
        <taxon>Eukaryota</taxon>
        <taxon>Fungi</taxon>
        <taxon>Fungi incertae sedis</taxon>
        <taxon>Chytridiomycota</taxon>
        <taxon>Chytridiomycota incertae sedis</taxon>
        <taxon>Monoblepharidomycetes</taxon>
        <taxon>Monoblepharidales</taxon>
        <taxon>Gonapodyaceae</taxon>
        <taxon>Gonapodya</taxon>
    </lineage>
</organism>
<dbReference type="EMBL" id="KQ965794">
    <property type="protein sequence ID" value="KXS11899.1"/>
    <property type="molecule type" value="Genomic_DNA"/>
</dbReference>
<keyword evidence="3" id="KW-1185">Reference proteome</keyword>
<reference evidence="2 3" key="1">
    <citation type="journal article" date="2015" name="Genome Biol. Evol.">
        <title>Phylogenomic analyses indicate that early fungi evolved digesting cell walls of algal ancestors of land plants.</title>
        <authorList>
            <person name="Chang Y."/>
            <person name="Wang S."/>
            <person name="Sekimoto S."/>
            <person name="Aerts A.L."/>
            <person name="Choi C."/>
            <person name="Clum A."/>
            <person name="LaButti K.M."/>
            <person name="Lindquist E.A."/>
            <person name="Yee Ngan C."/>
            <person name="Ohm R.A."/>
            <person name="Salamov A.A."/>
            <person name="Grigoriev I.V."/>
            <person name="Spatafora J.W."/>
            <person name="Berbee M.L."/>
        </authorList>
    </citation>
    <scope>NUCLEOTIDE SEQUENCE [LARGE SCALE GENOMIC DNA]</scope>
    <source>
        <strain evidence="2 3">JEL478</strain>
    </source>
</reference>
<feature type="region of interest" description="Disordered" evidence="1">
    <location>
        <begin position="1"/>
        <end position="143"/>
    </location>
</feature>
<gene>
    <name evidence="2" type="ORF">M427DRAFT_416015</name>
</gene>
<sequence length="275" mass="30243">MDAEALSAYANSFGRGQGRGRGRGRGRGSRMNEDRNNRDQERRPQHFRNGRDREQKNSTYRSSSSHAPFKVENAPDLWGSERAEVPHKNTFPDFPGYQHEEMRGSPHDNAPRGSYSRQQSNGGWRDKGRSPRDRARSDTMETDTTAYQYPHWGNSAFNPTLQYSPAGMQYQGGIVPGVYPSGQVFAPNLPNNPDSSGPLASILASIQQQRPAAPLVNSNNSIWNQSAVFLNPALLAQFSTAANVPVPGGPGIGAVGLSQTEAQRNALFQLRQNYG</sequence>
<evidence type="ECO:0000256" key="1">
    <source>
        <dbReference type="SAM" id="MobiDB-lite"/>
    </source>
</evidence>
<feature type="compositionally biased region" description="Basic residues" evidence="1">
    <location>
        <begin position="18"/>
        <end position="28"/>
    </location>
</feature>